<dbReference type="InterPro" id="IPR001347">
    <property type="entry name" value="SIS_dom"/>
</dbReference>
<dbReference type="GO" id="GO:1901135">
    <property type="term" value="P:carbohydrate derivative metabolic process"/>
    <property type="evidence" value="ECO:0007669"/>
    <property type="project" value="InterPro"/>
</dbReference>
<dbReference type="InterPro" id="IPR046348">
    <property type="entry name" value="SIS_dom_sf"/>
</dbReference>
<evidence type="ECO:0000256" key="1">
    <source>
        <dbReference type="ARBA" id="ARBA00010523"/>
    </source>
</evidence>
<dbReference type="AlphaFoldDB" id="A0A0G1MZV8"/>
<comment type="caution">
    <text evidence="4">The sequence shown here is derived from an EMBL/GenBank/DDBJ whole genome shotgun (WGS) entry which is preliminary data.</text>
</comment>
<dbReference type="GO" id="GO:0004347">
    <property type="term" value="F:glucose-6-phosphate isomerase activity"/>
    <property type="evidence" value="ECO:0007669"/>
    <property type="project" value="InterPro"/>
</dbReference>
<proteinExistence type="inferred from homology"/>
<keyword evidence="2 4" id="KW-0413">Isomerase</keyword>
<evidence type="ECO:0000313" key="5">
    <source>
        <dbReference type="Proteomes" id="UP000034911"/>
    </source>
</evidence>
<name>A0A0G1MZV8_9BACT</name>
<dbReference type="STRING" id="1619050.UX20_C0010G0008"/>
<evidence type="ECO:0000259" key="3">
    <source>
        <dbReference type="PROSITE" id="PS51464"/>
    </source>
</evidence>
<protein>
    <submittedName>
        <fullName evidence="4">Bifunctional phosphoglucose/phosphomannose isomerase</fullName>
    </submittedName>
</protein>
<reference evidence="4 5" key="1">
    <citation type="journal article" date="2015" name="Nature">
        <title>rRNA introns, odd ribosomes, and small enigmatic genomes across a large radiation of phyla.</title>
        <authorList>
            <person name="Brown C.T."/>
            <person name="Hug L.A."/>
            <person name="Thomas B.C."/>
            <person name="Sharon I."/>
            <person name="Castelle C.J."/>
            <person name="Singh A."/>
            <person name="Wilkins M.J."/>
            <person name="Williams K.H."/>
            <person name="Banfield J.F."/>
        </authorList>
    </citation>
    <scope>NUCLEOTIDE SEQUENCE [LARGE SCALE GENOMIC DNA]</scope>
</reference>
<dbReference type="SUPFAM" id="SSF53697">
    <property type="entry name" value="SIS domain"/>
    <property type="match status" value="1"/>
</dbReference>
<evidence type="ECO:0000256" key="2">
    <source>
        <dbReference type="ARBA" id="ARBA00023235"/>
    </source>
</evidence>
<dbReference type="GO" id="GO:0005975">
    <property type="term" value="P:carbohydrate metabolic process"/>
    <property type="evidence" value="ECO:0007669"/>
    <property type="project" value="InterPro"/>
</dbReference>
<dbReference type="Gene3D" id="3.40.50.10490">
    <property type="entry name" value="Glucose-6-phosphate isomerase like protein, domain 1"/>
    <property type="match status" value="2"/>
</dbReference>
<dbReference type="GO" id="GO:0004476">
    <property type="term" value="F:mannose-6-phosphate isomerase activity"/>
    <property type="evidence" value="ECO:0007669"/>
    <property type="project" value="InterPro"/>
</dbReference>
<dbReference type="PROSITE" id="PS51464">
    <property type="entry name" value="SIS"/>
    <property type="match status" value="1"/>
</dbReference>
<organism evidence="4 5">
    <name type="scientific">Candidatus Magasanikbacteria bacterium GW2011_GWC2_45_8</name>
    <dbReference type="NCBI Taxonomy" id="1619050"/>
    <lineage>
        <taxon>Bacteria</taxon>
        <taxon>Candidatus Magasanikiibacteriota</taxon>
    </lineage>
</organism>
<comment type="similarity">
    <text evidence="1">Belongs to the PGI/PMI family.</text>
</comment>
<dbReference type="GO" id="GO:0097367">
    <property type="term" value="F:carbohydrate derivative binding"/>
    <property type="evidence" value="ECO:0007669"/>
    <property type="project" value="InterPro"/>
</dbReference>
<feature type="domain" description="SIS" evidence="3">
    <location>
        <begin position="20"/>
        <end position="157"/>
    </location>
</feature>
<dbReference type="Proteomes" id="UP000034911">
    <property type="component" value="Unassembled WGS sequence"/>
</dbReference>
<evidence type="ECO:0000313" key="4">
    <source>
        <dbReference type="EMBL" id="KKU13916.1"/>
    </source>
</evidence>
<gene>
    <name evidence="4" type="ORF">UX20_C0010G0008</name>
</gene>
<dbReference type="CDD" id="cd05637">
    <property type="entry name" value="SIS_PGI_PMI_2"/>
    <property type="match status" value="1"/>
</dbReference>
<dbReference type="EMBL" id="LCLH01000010">
    <property type="protein sequence ID" value="KKU13916.1"/>
    <property type="molecule type" value="Genomic_DNA"/>
</dbReference>
<dbReference type="InterPro" id="IPR019490">
    <property type="entry name" value="Glu6P/Mann6P_isomerase_C"/>
</dbReference>
<dbReference type="Pfam" id="PF10432">
    <property type="entry name" value="bact-PGI_C"/>
    <property type="match status" value="1"/>
</dbReference>
<accession>A0A0G1MZV8</accession>
<sequence>MYQSIKTFAEQFAYTPKIENKNNLKKFKRFVLIGMGGSGLPGKLLKTWKPEIPLVIHQNYGLPPLSESELKQSLIICCSHSGSTEEVLNGFDAARAKKLPLAVIATGKALLERAQKYNVPHVVIPQTGAQPRMSTGLMLQALVGLMSDTASLKELHTLMSALKPASYEKASTTLAQTLKNHVPIIYASEQNGVIALNWKIKFNETGKSPAFWHVLPELNHNEMTGFDHVPSTRALSQNFHFVFLEDATDHPRIHTRMRVTATLYKKRGFPCTVVRLKKSSRIHTIFAATILADWTAYHLAKIYGVNPQEVPMVEEFKKLIKR</sequence>